<sequence length="304" mass="32697">MVGVTHESPIKIIRDNPEVVAQLLEVAFGVKLNRTELTVRSASEACTQLAPIAYTADNVVQLCEGDAAEPTISVVAETQTTVDPAKHGSWPLYVASQWAKTRCPCYLVVIASKRRVADWARTPIELGHPDFVLKPLVLGPGKGAGTVPLVTTPRQAAEMPELAILGTLASVMPPTESSMEITHAALATIDNKNRELGKLYTGMVVSVLSDAAKKLLEDYVSAGTADFKFKHDPFIEYETRGLAKGEARGLAKGEAEAVLKVLAARGFSVADDVRERVLACEDTDQLDRWLVRAATADSSDELFG</sequence>
<proteinExistence type="predicted"/>
<dbReference type="RefSeq" id="WP_132198400.1">
    <property type="nucleotide sequence ID" value="NZ_SMKY01000068.1"/>
</dbReference>
<dbReference type="AlphaFoldDB" id="A0A4R5BEE1"/>
<dbReference type="PANTHER" id="PTHR34613:SF1">
    <property type="entry name" value="SLL6017 PROTEIN"/>
    <property type="match status" value="1"/>
</dbReference>
<dbReference type="Proteomes" id="UP000295578">
    <property type="component" value="Unassembled WGS sequence"/>
</dbReference>
<protein>
    <submittedName>
        <fullName evidence="1">Uncharacterized protein</fullName>
    </submittedName>
</protein>
<gene>
    <name evidence="1" type="ORF">E1293_17080</name>
</gene>
<reference evidence="1 2" key="1">
    <citation type="submission" date="2019-03" db="EMBL/GenBank/DDBJ databases">
        <title>Draft genome sequences of novel Actinobacteria.</title>
        <authorList>
            <person name="Sahin N."/>
            <person name="Ay H."/>
            <person name="Saygin H."/>
        </authorList>
    </citation>
    <scope>NUCLEOTIDE SEQUENCE [LARGE SCALE GENOMIC DNA]</scope>
    <source>
        <strain evidence="1 2">DSM 45941</strain>
    </source>
</reference>
<organism evidence="1 2">
    <name type="scientific">Actinomadura darangshiensis</name>
    <dbReference type="NCBI Taxonomy" id="705336"/>
    <lineage>
        <taxon>Bacteria</taxon>
        <taxon>Bacillati</taxon>
        <taxon>Actinomycetota</taxon>
        <taxon>Actinomycetes</taxon>
        <taxon>Streptosporangiales</taxon>
        <taxon>Thermomonosporaceae</taxon>
        <taxon>Actinomadura</taxon>
    </lineage>
</organism>
<dbReference type="EMBL" id="SMKY01000068">
    <property type="protein sequence ID" value="TDD82164.1"/>
    <property type="molecule type" value="Genomic_DNA"/>
</dbReference>
<evidence type="ECO:0000313" key="2">
    <source>
        <dbReference type="Proteomes" id="UP000295578"/>
    </source>
</evidence>
<accession>A0A4R5BEE1</accession>
<name>A0A4R5BEE1_9ACTN</name>
<evidence type="ECO:0000313" key="1">
    <source>
        <dbReference type="EMBL" id="TDD82164.1"/>
    </source>
</evidence>
<comment type="caution">
    <text evidence="1">The sequence shown here is derived from an EMBL/GenBank/DDBJ whole genome shotgun (WGS) entry which is preliminary data.</text>
</comment>
<dbReference type="PANTHER" id="PTHR34613">
    <property type="entry name" value="SLL0800 PROTEIN"/>
    <property type="match status" value="1"/>
</dbReference>
<dbReference type="OrthoDB" id="3207839at2"/>
<keyword evidence="2" id="KW-1185">Reference proteome</keyword>